<keyword evidence="17 26" id="KW-0261">Viral envelope protein</keyword>
<dbReference type="KEGG" id="vg:33133684"/>
<comment type="similarity">
    <text evidence="6 26">Belongs to the paramyxoviruses hemagglutinin-neuraminidase family.</text>
</comment>
<keyword evidence="20 27" id="KW-0472">Membrane</keyword>
<evidence type="ECO:0000313" key="28">
    <source>
        <dbReference type="EMBL" id="ARO49357.1"/>
    </source>
</evidence>
<dbReference type="PIRSF" id="PIRSF001072">
    <property type="entry name" value="Hemagglut-neuramid_paramyxoV"/>
    <property type="match status" value="1"/>
</dbReference>
<dbReference type="OrthoDB" id="12739at10239"/>
<evidence type="ECO:0000256" key="18">
    <source>
        <dbReference type="ARBA" id="ARBA00022968"/>
    </source>
</evidence>
<comment type="catalytic activity">
    <reaction evidence="1">
        <text>Hydrolysis of alpha-(2-&gt;3)-, alpha-(2-&gt;6)-, alpha-(2-&gt;8)- glycosidic linkages of terminal sialic acid residues in oligosaccharides, glycoproteins, glycolipids, colominic acid and synthetic substrates.</text>
        <dbReference type="EC" id="3.2.1.18"/>
    </reaction>
</comment>
<evidence type="ECO:0000256" key="21">
    <source>
        <dbReference type="ARBA" id="ARBA00023180"/>
    </source>
</evidence>
<keyword evidence="22" id="KW-1160">Virus entry into host cell</keyword>
<reference evidence="28 29" key="1">
    <citation type="journal article" date="2017" name="PLoS ONE">
        <title>Novel avian paramyxovirus (APMV-15) isolated from a migratory bird in South America.</title>
        <authorList>
            <person name="Thomazelli L.M."/>
            <person name="Araujo J."/>
            <person name="Fabrizio T."/>
            <person name="Walker D."/>
            <person name="Ometto T."/>
            <person name="Barbosa C.M."/>
            <person name="Petry M.V."/>
            <person name="Webby R.J."/>
            <person name="Durigon E.L."/>
        </authorList>
    </citation>
    <scope>NUCLEOTIDE SEQUENCE [LARGE SCALE GENOMIC DNA]</scope>
    <source>
        <strain evidence="28">APMV-15/calidris_fuscicollis/Brazil/RS- 1177/2012</strain>
    </source>
</reference>
<keyword evidence="13" id="KW-0378">Hydrolase</keyword>
<dbReference type="InterPro" id="IPR036278">
    <property type="entry name" value="Sialidase_sf"/>
</dbReference>
<comment type="function">
    <text evidence="2">Neuraminidase activity ensures the efficient spread of the virus by dissociating the mature virions from the neuraminic acid containing glycoproteins.</text>
</comment>
<keyword evidence="15" id="KW-0946">Virion</keyword>
<evidence type="ECO:0000256" key="13">
    <source>
        <dbReference type="ARBA" id="ARBA00022801"/>
    </source>
</evidence>
<keyword evidence="10 26" id="KW-0348">Hemagglutinin</keyword>
<dbReference type="GO" id="GO:0019062">
    <property type="term" value="P:virion attachment to host cell"/>
    <property type="evidence" value="ECO:0007669"/>
    <property type="project" value="UniProtKB-KW"/>
</dbReference>
<protein>
    <recommendedName>
        <fullName evidence="8">Hemagglutinin-neuraminidase</fullName>
        <ecNumber evidence="7">3.2.1.18</ecNumber>
    </recommendedName>
</protein>
<feature type="disulfide bond" evidence="25">
    <location>
        <begin position="378"/>
        <end position="388"/>
    </location>
</feature>
<dbReference type="EC" id="3.2.1.18" evidence="7"/>
<dbReference type="GeneID" id="33133684"/>
<comment type="function">
    <text evidence="3">Mediates the viral entry into the host cell together with fusion/F protein. Attaches the virus to sialic acid-containing cell receptors and thereby initiates infection. Binding of HN protein to the receptor induces a conformational change that allows the F protein to trigger virion/cell membranes fusion.</text>
</comment>
<dbReference type="RefSeq" id="YP_009380508.1">
    <property type="nucleotide sequence ID" value="NC_034968.1"/>
</dbReference>
<evidence type="ECO:0000256" key="17">
    <source>
        <dbReference type="ARBA" id="ARBA00022879"/>
    </source>
</evidence>
<dbReference type="GO" id="GO:0019031">
    <property type="term" value="C:viral envelope"/>
    <property type="evidence" value="ECO:0007669"/>
    <property type="project" value="UniProtKB-KW"/>
</dbReference>
<evidence type="ECO:0000256" key="2">
    <source>
        <dbReference type="ARBA" id="ARBA00003028"/>
    </source>
</evidence>
<evidence type="ECO:0000256" key="16">
    <source>
        <dbReference type="ARBA" id="ARBA00022870"/>
    </source>
</evidence>
<evidence type="ECO:0000256" key="15">
    <source>
        <dbReference type="ARBA" id="ARBA00022844"/>
    </source>
</evidence>
<evidence type="ECO:0000256" key="23">
    <source>
        <dbReference type="ARBA" id="ARBA00066270"/>
    </source>
</evidence>
<keyword evidence="16" id="KW-1043">Host membrane</keyword>
<evidence type="ECO:0000256" key="27">
    <source>
        <dbReference type="SAM" id="Phobius"/>
    </source>
</evidence>
<evidence type="ECO:0000256" key="9">
    <source>
        <dbReference type="ARBA" id="ARBA00022511"/>
    </source>
</evidence>
<evidence type="ECO:0000256" key="4">
    <source>
        <dbReference type="ARBA" id="ARBA00004208"/>
    </source>
</evidence>
<dbReference type="Proteomes" id="UP000204539">
    <property type="component" value="Segment"/>
</dbReference>
<sequence length="579" mass="64571">MNSSYSQDNLYTNQTAAQPRGTWRVLYRAVSLIFQILIFSLVLTNVIQYSNLHSPSVSEISAATTTETIDGLKPHLETPLNQINDIFRLTALDLPIQMNTMTREITSQLNILTSGINELVTSNNSGRLLQTTDPAYTGGIGVFVLNNYLDYPPNLQNMSLLEQPNFVPGSTTTGGCTRIPTFHLSSTHWCYSHNIIEKGCHDAGHSSMYISIGVVQVSSRGVPVFLTTQSVIVDDETNRKSCSIVSTEYGCDILCSIVTERESDDYKSDPPTRMLHGRLLFNGSYVEAAVKFTNDINKFSANYPGVGSGILLGNKILFPLYGGIKQSTDLFNYLHNRTAQVSNNKTVCSTGYDKKKLEAAYRPPLIGGRFWAIGIVICKFSINSLGDCRYKIYDSSVVMMGSENRLMKVGNQVFLYQRSSSWWPIGLTYILNSTDLLNTDSDIVSSIIPIYHTKFPRPTYDRNACTRPNVCPATCIEGVYADIWPLNNPAEPSKIIWVSHYLNSEVGREFPAIGVANQYEWVKEFRPLPPTTGAAYATTSCFKNTISNRIFCVSVAEFKDNLFGQFRIVPLLYEIKVIN</sequence>
<keyword evidence="9" id="KW-1032">Host cell membrane</keyword>
<evidence type="ECO:0000313" key="29">
    <source>
        <dbReference type="Proteomes" id="UP000204539"/>
    </source>
</evidence>
<dbReference type="GlyCosmos" id="A0A1W6R4T2">
    <property type="glycosylation" value="1 site, No reported glycans"/>
</dbReference>
<dbReference type="SUPFAM" id="SSF50939">
    <property type="entry name" value="Sialidases"/>
    <property type="match status" value="1"/>
</dbReference>
<keyword evidence="19 27" id="KW-1133">Transmembrane helix</keyword>
<keyword evidence="18" id="KW-0735">Signal-anchor</keyword>
<evidence type="ECO:0000256" key="24">
    <source>
        <dbReference type="PIRSR" id="PIRSR001072-1"/>
    </source>
</evidence>
<keyword evidence="25" id="KW-1015">Disulfide bond</keyword>
<accession>A0A1W6R4T2</accession>
<dbReference type="CDD" id="cd15469">
    <property type="entry name" value="HN"/>
    <property type="match status" value="1"/>
</dbReference>
<gene>
    <name evidence="28" type="primary">HN</name>
</gene>
<comment type="subcellular location">
    <subcellularLocation>
        <location evidence="5">Host cell membrane</location>
        <topology evidence="5">Single-pass type II membrane protein</topology>
    </subcellularLocation>
    <subcellularLocation>
        <location evidence="4">Virion membrane</location>
        <topology evidence="4">Single-pass type II membrane protein</topology>
    </subcellularLocation>
</comment>
<evidence type="ECO:0000256" key="7">
    <source>
        <dbReference type="ARBA" id="ARBA00012733"/>
    </source>
</evidence>
<evidence type="ECO:0000256" key="10">
    <source>
        <dbReference type="ARBA" id="ARBA00022546"/>
    </source>
</evidence>
<dbReference type="GO" id="GO:0004308">
    <property type="term" value="F:exo-alpha-sialidase activity"/>
    <property type="evidence" value="ECO:0007669"/>
    <property type="project" value="UniProtKB-EC"/>
</dbReference>
<evidence type="ECO:0000256" key="22">
    <source>
        <dbReference type="ARBA" id="ARBA00023296"/>
    </source>
</evidence>
<proteinExistence type="inferred from homology"/>
<dbReference type="GO" id="GO:0055036">
    <property type="term" value="C:virion membrane"/>
    <property type="evidence" value="ECO:0007669"/>
    <property type="project" value="UniProtKB-SubCell"/>
</dbReference>
<evidence type="ECO:0000256" key="20">
    <source>
        <dbReference type="ARBA" id="ARBA00023136"/>
    </source>
</evidence>
<dbReference type="GO" id="GO:0020002">
    <property type="term" value="C:host cell plasma membrane"/>
    <property type="evidence" value="ECO:0007669"/>
    <property type="project" value="UniProtKB-SubCell"/>
</dbReference>
<evidence type="ECO:0000256" key="14">
    <source>
        <dbReference type="ARBA" id="ARBA00022804"/>
    </source>
</evidence>
<keyword evidence="14" id="KW-1161">Viral attachment to host cell</keyword>
<evidence type="ECO:0000256" key="3">
    <source>
        <dbReference type="ARBA" id="ARBA00003736"/>
    </source>
</evidence>
<dbReference type="InterPro" id="IPR016285">
    <property type="entry name" value="Hemagglutn-neuramid"/>
</dbReference>
<evidence type="ECO:0000256" key="5">
    <source>
        <dbReference type="ARBA" id="ARBA00004336"/>
    </source>
</evidence>
<dbReference type="EMBL" id="KX932454">
    <property type="protein sequence ID" value="ARO49357.1"/>
    <property type="molecule type" value="Viral_cRNA"/>
</dbReference>
<dbReference type="GO" id="GO:0046718">
    <property type="term" value="P:symbiont entry into host cell"/>
    <property type="evidence" value="ECO:0007669"/>
    <property type="project" value="UniProtKB-KW"/>
</dbReference>
<keyword evidence="21" id="KW-0325">Glycoprotein</keyword>
<evidence type="ECO:0000256" key="11">
    <source>
        <dbReference type="ARBA" id="ARBA00022581"/>
    </source>
</evidence>
<keyword evidence="11" id="KW-0945">Host-virus interaction</keyword>
<evidence type="ECO:0000256" key="19">
    <source>
        <dbReference type="ARBA" id="ARBA00022989"/>
    </source>
</evidence>
<feature type="disulfide bond" evidence="25">
    <location>
        <begin position="190"/>
        <end position="251"/>
    </location>
</feature>
<evidence type="ECO:0000256" key="12">
    <source>
        <dbReference type="ARBA" id="ARBA00022692"/>
    </source>
</evidence>
<evidence type="ECO:0000256" key="1">
    <source>
        <dbReference type="ARBA" id="ARBA00000427"/>
    </source>
</evidence>
<keyword evidence="12 27" id="KW-0812">Transmembrane</keyword>
<feature type="disulfide bond" evidence="25">
    <location>
        <begin position="465"/>
        <end position="475"/>
    </location>
</feature>
<evidence type="ECO:0000256" key="8">
    <source>
        <dbReference type="ARBA" id="ARBA00020643"/>
    </source>
</evidence>
<evidence type="ECO:0000256" key="26">
    <source>
        <dbReference type="RuleBase" id="RU004216"/>
    </source>
</evidence>
<organism evidence="28 29">
    <name type="scientific">avian paramyxovirus 15</name>
    <dbReference type="NCBI Taxonomy" id="1983777"/>
    <lineage>
        <taxon>Viruses</taxon>
        <taxon>Riboviria</taxon>
        <taxon>Orthornavirae</taxon>
        <taxon>Negarnaviricota</taxon>
        <taxon>Haploviricotina</taxon>
        <taxon>Monjiviricetes</taxon>
        <taxon>Mononegavirales</taxon>
        <taxon>Paramyxoviridae</taxon>
        <taxon>Avulavirinae</taxon>
        <taxon>Metaavulavirus</taxon>
        <taxon>Metaavulavirus peixense</taxon>
        <taxon>Avian metaavulavirus 15</taxon>
    </lineage>
</organism>
<comment type="subunit">
    <text evidence="23">Homotetramer; composed of disulfide-linked homodimers. Interacts with F protein trimer. Interacts with host CG-1B; this interaction inhibits viral adsorption and replication rather than internalization.</text>
</comment>
<feature type="disulfide bond" evidence="25">
    <location>
        <begin position="242"/>
        <end position="255"/>
    </location>
</feature>
<dbReference type="GO" id="GO:0046789">
    <property type="term" value="F:host cell surface receptor binding"/>
    <property type="evidence" value="ECO:0007669"/>
    <property type="project" value="InterPro"/>
</dbReference>
<evidence type="ECO:0000256" key="6">
    <source>
        <dbReference type="ARBA" id="ARBA00007701"/>
    </source>
</evidence>
<feature type="glycosylation site" description="N-linked (GlcNAc...) asparagine; by host" evidence="24">
    <location>
        <position position="282"/>
    </location>
</feature>
<feature type="transmembrane region" description="Helical" evidence="27">
    <location>
        <begin position="25"/>
        <end position="47"/>
    </location>
</feature>
<name>A0A1W6R4T2_9MONO</name>
<feature type="disulfide bond" evidence="25">
    <location>
        <begin position="541"/>
        <end position="552"/>
    </location>
</feature>
<dbReference type="InterPro" id="IPR000665">
    <property type="entry name" value="Hemagglutn/HN"/>
</dbReference>
<keyword evidence="29" id="KW-1185">Reference proteome</keyword>
<evidence type="ECO:0000256" key="25">
    <source>
        <dbReference type="PIRSR" id="PIRSR001072-2"/>
    </source>
</evidence>
<dbReference type="Pfam" id="PF00423">
    <property type="entry name" value="HN"/>
    <property type="match status" value="1"/>
</dbReference>
<feature type="disulfide bond" evidence="25">
    <location>
        <begin position="176"/>
        <end position="200"/>
    </location>
</feature>
<dbReference type="Gene3D" id="2.120.10.10">
    <property type="match status" value="1"/>
</dbReference>